<evidence type="ECO:0000256" key="5">
    <source>
        <dbReference type="ARBA" id="ARBA00022679"/>
    </source>
</evidence>
<keyword evidence="5 10" id="KW-0808">Transferase</keyword>
<dbReference type="Pfam" id="PF00809">
    <property type="entry name" value="Pterin_bind"/>
    <property type="match status" value="1"/>
</dbReference>
<comment type="cofactor">
    <cofactor evidence="2">
        <name>Mg(2+)</name>
        <dbReference type="ChEBI" id="CHEBI:18420"/>
    </cofactor>
</comment>
<evidence type="ECO:0000256" key="8">
    <source>
        <dbReference type="ARBA" id="ARBA00022909"/>
    </source>
</evidence>
<dbReference type="PROSITE" id="PS00793">
    <property type="entry name" value="DHPS_2"/>
    <property type="match status" value="1"/>
</dbReference>
<organism evidence="10 11">
    <name type="scientific">Niveibacterium microcysteis</name>
    <dbReference type="NCBI Taxonomy" id="2811415"/>
    <lineage>
        <taxon>Bacteria</taxon>
        <taxon>Pseudomonadati</taxon>
        <taxon>Pseudomonadota</taxon>
        <taxon>Betaproteobacteria</taxon>
        <taxon>Rhodocyclales</taxon>
        <taxon>Rhodocyclaceae</taxon>
        <taxon>Niveibacterium</taxon>
    </lineage>
</organism>
<dbReference type="InterPro" id="IPR045031">
    <property type="entry name" value="DHP_synth-like"/>
</dbReference>
<keyword evidence="6" id="KW-0479">Metal-binding</keyword>
<dbReference type="PANTHER" id="PTHR20941">
    <property type="entry name" value="FOLATE SYNTHESIS PROTEINS"/>
    <property type="match status" value="1"/>
</dbReference>
<dbReference type="InterPro" id="IPR006390">
    <property type="entry name" value="DHP_synth_dom"/>
</dbReference>
<dbReference type="RefSeq" id="WP_206252898.1">
    <property type="nucleotide sequence ID" value="NZ_CP071060.1"/>
</dbReference>
<keyword evidence="11" id="KW-1185">Reference proteome</keyword>
<dbReference type="Proteomes" id="UP000663570">
    <property type="component" value="Chromosome"/>
</dbReference>
<gene>
    <name evidence="10" type="primary">folP</name>
    <name evidence="10" type="ORF">JY500_12750</name>
</gene>
<dbReference type="PROSITE" id="PS50972">
    <property type="entry name" value="PTERIN_BINDING"/>
    <property type="match status" value="1"/>
</dbReference>
<evidence type="ECO:0000259" key="9">
    <source>
        <dbReference type="PROSITE" id="PS50972"/>
    </source>
</evidence>
<dbReference type="InterPro" id="IPR000489">
    <property type="entry name" value="Pterin-binding_dom"/>
</dbReference>
<evidence type="ECO:0000256" key="1">
    <source>
        <dbReference type="ARBA" id="ARBA00000012"/>
    </source>
</evidence>
<evidence type="ECO:0000256" key="4">
    <source>
        <dbReference type="ARBA" id="ARBA00012458"/>
    </source>
</evidence>
<reference evidence="10 11" key="1">
    <citation type="submission" date="2021-02" db="EMBL/GenBank/DDBJ databases">
        <title>Niveibacterium changnyeongensis HC41.</title>
        <authorList>
            <person name="Kang M."/>
        </authorList>
    </citation>
    <scope>NUCLEOTIDE SEQUENCE [LARGE SCALE GENOMIC DNA]</scope>
    <source>
        <strain evidence="10 11">HC41</strain>
    </source>
</reference>
<dbReference type="EC" id="2.5.1.15" evidence="4"/>
<evidence type="ECO:0000313" key="10">
    <source>
        <dbReference type="EMBL" id="QSI75379.1"/>
    </source>
</evidence>
<feature type="domain" description="Pterin-binding" evidence="9">
    <location>
        <begin position="16"/>
        <end position="266"/>
    </location>
</feature>
<dbReference type="InterPro" id="IPR011005">
    <property type="entry name" value="Dihydropteroate_synth-like_sf"/>
</dbReference>
<evidence type="ECO:0000256" key="6">
    <source>
        <dbReference type="ARBA" id="ARBA00022723"/>
    </source>
</evidence>
<evidence type="ECO:0000256" key="7">
    <source>
        <dbReference type="ARBA" id="ARBA00022842"/>
    </source>
</evidence>
<comment type="catalytic activity">
    <reaction evidence="1">
        <text>(7,8-dihydropterin-6-yl)methyl diphosphate + 4-aminobenzoate = 7,8-dihydropteroate + diphosphate</text>
        <dbReference type="Rhea" id="RHEA:19949"/>
        <dbReference type="ChEBI" id="CHEBI:17836"/>
        <dbReference type="ChEBI" id="CHEBI:17839"/>
        <dbReference type="ChEBI" id="CHEBI:33019"/>
        <dbReference type="ChEBI" id="CHEBI:72950"/>
        <dbReference type="EC" id="2.5.1.15"/>
    </reaction>
</comment>
<evidence type="ECO:0000256" key="3">
    <source>
        <dbReference type="ARBA" id="ARBA00004763"/>
    </source>
</evidence>
<dbReference type="EMBL" id="CP071060">
    <property type="protein sequence ID" value="QSI75379.1"/>
    <property type="molecule type" value="Genomic_DNA"/>
</dbReference>
<dbReference type="NCBIfam" id="TIGR01496">
    <property type="entry name" value="DHPS"/>
    <property type="match status" value="1"/>
</dbReference>
<proteinExistence type="predicted"/>
<evidence type="ECO:0000256" key="2">
    <source>
        <dbReference type="ARBA" id="ARBA00001946"/>
    </source>
</evidence>
<accession>A0ABX7M3U1</accession>
<dbReference type="GO" id="GO:0004156">
    <property type="term" value="F:dihydropteroate synthase activity"/>
    <property type="evidence" value="ECO:0007669"/>
    <property type="project" value="UniProtKB-EC"/>
</dbReference>
<keyword evidence="8" id="KW-0289">Folate biosynthesis</keyword>
<dbReference type="PANTHER" id="PTHR20941:SF1">
    <property type="entry name" value="FOLIC ACID SYNTHESIS PROTEIN FOL1"/>
    <property type="match status" value="1"/>
</dbReference>
<dbReference type="SUPFAM" id="SSF51717">
    <property type="entry name" value="Dihydropteroate synthetase-like"/>
    <property type="match status" value="1"/>
</dbReference>
<evidence type="ECO:0000313" key="11">
    <source>
        <dbReference type="Proteomes" id="UP000663570"/>
    </source>
</evidence>
<protein>
    <recommendedName>
        <fullName evidence="4">dihydropteroate synthase</fullName>
        <ecNumber evidence="4">2.5.1.15</ecNumber>
    </recommendedName>
</protein>
<sequence>MNEIRLGSYRLSVARPLVMAIINATPDSFSGDGLAGRLDALVDKAKRAIDAGAHILDVGGESSRPGSLGVSVDEELARVVPVVEALATLGCPVSVDTVKPSVMQAVIRAGASMINDINGLREPGAIDAIAESNCAVCVMHMQGQPRSMQTSPVYADVVGEVYAFLSDRFDALRQSGIDQNRIVVDPGFGFGKTLEHNLALFRALESFRAIRPVLVGVSRKTMLGQLTGFPVDQRVTASAVAAVAAAARGAAILRVHDVAETVAALNLWRELGLEANG</sequence>
<keyword evidence="7" id="KW-0460">Magnesium</keyword>
<dbReference type="Gene3D" id="3.20.20.20">
    <property type="entry name" value="Dihydropteroate synthase-like"/>
    <property type="match status" value="1"/>
</dbReference>
<dbReference type="CDD" id="cd00739">
    <property type="entry name" value="DHPS"/>
    <property type="match status" value="1"/>
</dbReference>
<name>A0ABX7M3U1_9RHOO</name>
<comment type="pathway">
    <text evidence="3">Cofactor biosynthesis; tetrahydrofolate biosynthesis; 7,8-dihydrofolate from 2-amino-4-hydroxy-6-hydroxymethyl-7,8-dihydropteridine diphosphate and 4-aminobenzoate: step 1/2.</text>
</comment>